<feature type="transmembrane region" description="Helical" evidence="7">
    <location>
        <begin position="143"/>
        <end position="163"/>
    </location>
</feature>
<feature type="transmembrane region" description="Helical" evidence="7">
    <location>
        <begin position="197"/>
        <end position="222"/>
    </location>
</feature>
<evidence type="ECO:0000256" key="3">
    <source>
        <dbReference type="ARBA" id="ARBA00022692"/>
    </source>
</evidence>
<feature type="transmembrane region" description="Helical" evidence="7">
    <location>
        <begin position="71"/>
        <end position="104"/>
    </location>
</feature>
<proteinExistence type="predicted"/>
<feature type="coiled-coil region" evidence="6">
    <location>
        <begin position="344"/>
        <end position="400"/>
    </location>
</feature>
<evidence type="ECO:0000313" key="8">
    <source>
        <dbReference type="EMBL" id="OEJ15346.1"/>
    </source>
</evidence>
<keyword evidence="3 7" id="KW-0812">Transmembrane</keyword>
<protein>
    <submittedName>
        <fullName evidence="8">ABC transporter permease</fullName>
    </submittedName>
</protein>
<dbReference type="RefSeq" id="WP_069725899.1">
    <property type="nucleotide sequence ID" value="NZ_MDCO01000006.1"/>
</dbReference>
<dbReference type="InterPro" id="IPR001851">
    <property type="entry name" value="ABC_transp_permease"/>
</dbReference>
<keyword evidence="5 7" id="KW-0472">Membrane</keyword>
<evidence type="ECO:0000256" key="7">
    <source>
        <dbReference type="SAM" id="Phobius"/>
    </source>
</evidence>
<evidence type="ECO:0000256" key="6">
    <source>
        <dbReference type="SAM" id="Coils"/>
    </source>
</evidence>
<dbReference type="PANTHER" id="PTHR32196:SF72">
    <property type="entry name" value="RIBOSE IMPORT PERMEASE PROTEIN RBSC"/>
    <property type="match status" value="1"/>
</dbReference>
<dbReference type="CDD" id="cd06579">
    <property type="entry name" value="TM_PBP1_transp_AraH_like"/>
    <property type="match status" value="1"/>
</dbReference>
<keyword evidence="4 7" id="KW-1133">Transmembrane helix</keyword>
<dbReference type="AlphaFoldDB" id="A0A1E5NGU5"/>
<feature type="transmembrane region" description="Helical" evidence="7">
    <location>
        <begin position="321"/>
        <end position="340"/>
    </location>
</feature>
<reference evidence="8 9" key="1">
    <citation type="submission" date="2016-08" db="EMBL/GenBank/DDBJ databases">
        <title>Characterization and recognition of Brachyspira hampsonii sp. nov., a novel intestinal spirochete that is pathogenic to pigs.</title>
        <authorList>
            <person name="Mirajkar N."/>
            <person name="La T."/>
            <person name="Phillips N."/>
            <person name="Hampson D."/>
            <person name="Gebhart C."/>
        </authorList>
    </citation>
    <scope>NUCLEOTIDE SEQUENCE [LARGE SCALE GENOMIC DNA]</scope>
    <source>
        <strain evidence="8 9">P280/1</strain>
    </source>
</reference>
<gene>
    <name evidence="8" type="ORF">BFL38_13715</name>
</gene>
<feature type="transmembrane region" description="Helical" evidence="7">
    <location>
        <begin position="116"/>
        <end position="137"/>
    </location>
</feature>
<feature type="transmembrane region" description="Helical" evidence="7">
    <location>
        <begin position="38"/>
        <end position="59"/>
    </location>
</feature>
<dbReference type="Pfam" id="PF02653">
    <property type="entry name" value="BPD_transp_2"/>
    <property type="match status" value="1"/>
</dbReference>
<organism evidence="8 9">
    <name type="scientific">Brachyspira hampsonii</name>
    <dbReference type="NCBI Taxonomy" id="1287055"/>
    <lineage>
        <taxon>Bacteria</taxon>
        <taxon>Pseudomonadati</taxon>
        <taxon>Spirochaetota</taxon>
        <taxon>Spirochaetia</taxon>
        <taxon>Brachyspirales</taxon>
        <taxon>Brachyspiraceae</taxon>
        <taxon>Brachyspira</taxon>
    </lineage>
</organism>
<name>A0A1E5NGU5_9SPIR</name>
<dbReference type="EMBL" id="MDCO01000006">
    <property type="protein sequence ID" value="OEJ15346.1"/>
    <property type="molecule type" value="Genomic_DNA"/>
</dbReference>
<evidence type="ECO:0000256" key="1">
    <source>
        <dbReference type="ARBA" id="ARBA00004651"/>
    </source>
</evidence>
<keyword evidence="2" id="KW-1003">Cell membrane</keyword>
<feature type="transmembrane region" description="Helical" evidence="7">
    <location>
        <begin position="278"/>
        <end position="309"/>
    </location>
</feature>
<dbReference type="GO" id="GO:0005886">
    <property type="term" value="C:plasma membrane"/>
    <property type="evidence" value="ECO:0007669"/>
    <property type="project" value="UniProtKB-SubCell"/>
</dbReference>
<evidence type="ECO:0000256" key="2">
    <source>
        <dbReference type="ARBA" id="ARBA00022475"/>
    </source>
</evidence>
<dbReference type="GO" id="GO:0022857">
    <property type="term" value="F:transmembrane transporter activity"/>
    <property type="evidence" value="ECO:0007669"/>
    <property type="project" value="InterPro"/>
</dbReference>
<sequence length="405" mass="44691">MYNIENNTFTGKLCFKAKMRRRTRDILIYLKKNGLQKFLTVVALLILYVFFVIAGRNFFTFDTFSLILRNSYFIGFLAIGVTFVIITGGIDLSIGSLSLFAAMVGGVMITNFQTPMWAVLIIVIAVATLGGFINGFLISYFNLPPFIATLGMLMVTKGLSGIVSKSQTIYYPTITDPQYGWFRVLFNATESNFPSGFIMLAIFTIISVIVLTKTIIGRYIFALGSNEEAARLSGIKTNKWKIIAYTIAGFFCGIGGLTFAASYSSISPGAGQGYEFDAIAAVVIGGTSLSGGVGSIIGTIIGVYIMSVLKVGLPSVGVEQFFQYFTIGIVVIIAVLIDVYRIKMSNKVKKVDVKKERMEQLEEEIESFRIKIDYMISDNAKDYSKEISEVQSKINSLIEEKKKLK</sequence>
<accession>A0A1E5NGU5</accession>
<comment type="subcellular location">
    <subcellularLocation>
        <location evidence="1">Cell membrane</location>
        <topology evidence="1">Multi-pass membrane protein</topology>
    </subcellularLocation>
</comment>
<evidence type="ECO:0000256" key="5">
    <source>
        <dbReference type="ARBA" id="ARBA00023136"/>
    </source>
</evidence>
<evidence type="ECO:0000256" key="4">
    <source>
        <dbReference type="ARBA" id="ARBA00022989"/>
    </source>
</evidence>
<evidence type="ECO:0000313" key="9">
    <source>
        <dbReference type="Proteomes" id="UP000095247"/>
    </source>
</evidence>
<comment type="caution">
    <text evidence="8">The sequence shown here is derived from an EMBL/GenBank/DDBJ whole genome shotgun (WGS) entry which is preliminary data.</text>
</comment>
<dbReference type="PANTHER" id="PTHR32196">
    <property type="entry name" value="ABC TRANSPORTER PERMEASE PROTEIN YPHD-RELATED-RELATED"/>
    <property type="match status" value="1"/>
</dbReference>
<dbReference type="Proteomes" id="UP000095247">
    <property type="component" value="Unassembled WGS sequence"/>
</dbReference>
<keyword evidence="6" id="KW-0175">Coiled coil</keyword>
<feature type="transmembrane region" description="Helical" evidence="7">
    <location>
        <begin position="242"/>
        <end position="266"/>
    </location>
</feature>